<gene>
    <name evidence="2" type="ORF">AMORRO_LOCUS11026</name>
</gene>
<name>A0A9N9EF10_9GLOM</name>
<dbReference type="EMBL" id="CAJVPV010013208">
    <property type="protein sequence ID" value="CAG8675865.1"/>
    <property type="molecule type" value="Genomic_DNA"/>
</dbReference>
<feature type="region of interest" description="Disordered" evidence="1">
    <location>
        <begin position="41"/>
        <end position="69"/>
    </location>
</feature>
<proteinExistence type="predicted"/>
<evidence type="ECO:0000313" key="3">
    <source>
        <dbReference type="Proteomes" id="UP000789342"/>
    </source>
</evidence>
<comment type="caution">
    <text evidence="2">The sequence shown here is derived from an EMBL/GenBank/DDBJ whole genome shotgun (WGS) entry which is preliminary data.</text>
</comment>
<dbReference type="Proteomes" id="UP000789342">
    <property type="component" value="Unassembled WGS sequence"/>
</dbReference>
<accession>A0A9N9EF10</accession>
<feature type="compositionally biased region" description="Polar residues" evidence="1">
    <location>
        <begin position="57"/>
        <end position="69"/>
    </location>
</feature>
<protein>
    <submittedName>
        <fullName evidence="2">14220_t:CDS:1</fullName>
    </submittedName>
</protein>
<reference evidence="2" key="1">
    <citation type="submission" date="2021-06" db="EMBL/GenBank/DDBJ databases">
        <authorList>
            <person name="Kallberg Y."/>
            <person name="Tangrot J."/>
            <person name="Rosling A."/>
        </authorList>
    </citation>
    <scope>NUCLEOTIDE SEQUENCE</scope>
    <source>
        <strain evidence="2">CL551</strain>
    </source>
</reference>
<evidence type="ECO:0000256" key="1">
    <source>
        <dbReference type="SAM" id="MobiDB-lite"/>
    </source>
</evidence>
<sequence length="132" mass="14929">MDNGIDSMMVSAVQADQEFEARAFEDFTKKLRADIATASNITTSSSSKNASTSSSKHNSGLNKNSESNELFASRAPEPVYLRWTSLIEDQLNFFYLQQYIMDKFKPPSRFQLAEYLSVVISGDIGTNFYRDR</sequence>
<feature type="compositionally biased region" description="Low complexity" evidence="1">
    <location>
        <begin position="41"/>
        <end position="56"/>
    </location>
</feature>
<organism evidence="2 3">
    <name type="scientific">Acaulospora morrowiae</name>
    <dbReference type="NCBI Taxonomy" id="94023"/>
    <lineage>
        <taxon>Eukaryota</taxon>
        <taxon>Fungi</taxon>
        <taxon>Fungi incertae sedis</taxon>
        <taxon>Mucoromycota</taxon>
        <taxon>Glomeromycotina</taxon>
        <taxon>Glomeromycetes</taxon>
        <taxon>Diversisporales</taxon>
        <taxon>Acaulosporaceae</taxon>
        <taxon>Acaulospora</taxon>
    </lineage>
</organism>
<evidence type="ECO:0000313" key="2">
    <source>
        <dbReference type="EMBL" id="CAG8675865.1"/>
    </source>
</evidence>
<dbReference type="AlphaFoldDB" id="A0A9N9EF10"/>
<keyword evidence="3" id="KW-1185">Reference proteome</keyword>